<name>Q6APL5_DESPS</name>
<dbReference type="AlphaFoldDB" id="Q6APL5"/>
<proteinExistence type="predicted"/>
<sequence>MVTRNPTFAKRYLSIIATNDDGSKSPPLLGGGGGRGRYRLQNIYKSEIYSDLQRTILSTAAPFRLTSYNMPSFDFDAPILLKKIFTHSPW</sequence>
<dbReference type="HOGENOM" id="CLU_2436026_0_0_7"/>
<evidence type="ECO:0000313" key="2">
    <source>
        <dbReference type="Proteomes" id="UP000000602"/>
    </source>
</evidence>
<dbReference type="EMBL" id="CR522870">
    <property type="protein sequence ID" value="CAG35709.1"/>
    <property type="molecule type" value="Genomic_DNA"/>
</dbReference>
<keyword evidence="2" id="KW-1185">Reference proteome</keyword>
<reference evidence="2" key="1">
    <citation type="journal article" date="2004" name="Environ. Microbiol.">
        <title>The genome of Desulfotalea psychrophila, a sulfate-reducing bacterium from permanently cold Arctic sediments.</title>
        <authorList>
            <person name="Rabus R."/>
            <person name="Ruepp A."/>
            <person name="Frickey T."/>
            <person name="Rattei T."/>
            <person name="Fartmann B."/>
            <person name="Stark M."/>
            <person name="Bauer M."/>
            <person name="Zibat A."/>
            <person name="Lombardot T."/>
            <person name="Becker I."/>
            <person name="Amann J."/>
            <person name="Gellner K."/>
            <person name="Teeling H."/>
            <person name="Leuschner W.D."/>
            <person name="Gloeckner F.-O."/>
            <person name="Lupas A.N."/>
            <person name="Amann R."/>
            <person name="Klenk H.-P."/>
        </authorList>
    </citation>
    <scope>NUCLEOTIDE SEQUENCE [LARGE SCALE GENOMIC DNA]</scope>
    <source>
        <strain evidence="2">DSM 12343 / LSv54</strain>
    </source>
</reference>
<dbReference type="Proteomes" id="UP000000602">
    <property type="component" value="Chromosome"/>
</dbReference>
<gene>
    <name evidence="1" type="ordered locus">DP0980</name>
</gene>
<protein>
    <submittedName>
        <fullName evidence="1">Uncharacterized protein</fullName>
    </submittedName>
</protein>
<dbReference type="KEGG" id="dps:DP0980"/>
<evidence type="ECO:0000313" key="1">
    <source>
        <dbReference type="EMBL" id="CAG35709.1"/>
    </source>
</evidence>
<organism evidence="1 2">
    <name type="scientific">Desulfotalea psychrophila (strain LSv54 / DSM 12343)</name>
    <dbReference type="NCBI Taxonomy" id="177439"/>
    <lineage>
        <taxon>Bacteria</taxon>
        <taxon>Pseudomonadati</taxon>
        <taxon>Thermodesulfobacteriota</taxon>
        <taxon>Desulfobulbia</taxon>
        <taxon>Desulfobulbales</taxon>
        <taxon>Desulfocapsaceae</taxon>
        <taxon>Desulfotalea</taxon>
    </lineage>
</organism>
<accession>Q6APL5</accession>